<protein>
    <submittedName>
        <fullName evidence="3">Transposase, IS4 family</fullName>
    </submittedName>
</protein>
<dbReference type="PANTHER" id="PTHR33803:SF3">
    <property type="entry name" value="BLL1974 PROTEIN"/>
    <property type="match status" value="1"/>
</dbReference>
<feature type="domain" description="Transposase IS4-like" evidence="1">
    <location>
        <begin position="269"/>
        <end position="409"/>
    </location>
</feature>
<dbReference type="Pfam" id="PF05598">
    <property type="entry name" value="DUF772"/>
    <property type="match status" value="1"/>
</dbReference>
<evidence type="ECO:0000259" key="2">
    <source>
        <dbReference type="Pfam" id="PF05598"/>
    </source>
</evidence>
<accession>A0A3B0UQC7</accession>
<dbReference type="AlphaFoldDB" id="A0A3B0UQC7"/>
<dbReference type="NCBIfam" id="NF033578">
    <property type="entry name" value="transpos_IS5_1"/>
    <property type="match status" value="1"/>
</dbReference>
<feature type="domain" description="Transposase InsH N-terminal" evidence="2">
    <location>
        <begin position="18"/>
        <end position="114"/>
    </location>
</feature>
<dbReference type="InterPro" id="IPR008490">
    <property type="entry name" value="Transposase_InsH_N"/>
</dbReference>
<sequence length="445" mass="51871">MIGKSPVQNQKELFRPLLKEFIDMSHELVLLAHKIDWKYFEKTFSKYYSHTGQPSMPIRFMVGSLMLKRLYNLGDETLAQVWVMNPYMQYFCGESHFRHKFPCDPSDFVHFRKRIGEEGIEKIFIHTVELHGKKAKSKMVLSDTTVQENNVTFPTDAKLAKKIIDKSHKIAEKEGVKQRQSYKRVSKNLVRTTYNGKHPRRRKNANKAQRKLKTIAGRVVRELLKKLPDEVLQSYEAELLLYQKILNQNKQDKNKIYSTHKPFTACIAKGKAHKQYEFGNKIGIMVNPKSLVILAVKSYEGNPHDSKTIEPLLDQIQESLNYQPEEVIYDRGGRGKKTINGVAISTPKPPLKRDSRYDKLKKRRKFRRRAAIEPVIGHLKKDFRMEQNYLNGSNSPQINAMLAATGWNLKKLMKKLKQELLWLYFSLEKVLEILIKQKYLVPVLG</sequence>
<dbReference type="InterPro" id="IPR002559">
    <property type="entry name" value="Transposase_11"/>
</dbReference>
<dbReference type="Pfam" id="PF01609">
    <property type="entry name" value="DDE_Tnp_1"/>
    <property type="match status" value="1"/>
</dbReference>
<dbReference type="GO" id="GO:0006313">
    <property type="term" value="P:DNA transposition"/>
    <property type="evidence" value="ECO:0007669"/>
    <property type="project" value="InterPro"/>
</dbReference>
<dbReference type="InterPro" id="IPR047710">
    <property type="entry name" value="Transpos_IS5-like"/>
</dbReference>
<dbReference type="GO" id="GO:0004803">
    <property type="term" value="F:transposase activity"/>
    <property type="evidence" value="ECO:0007669"/>
    <property type="project" value="InterPro"/>
</dbReference>
<evidence type="ECO:0000313" key="3">
    <source>
        <dbReference type="EMBL" id="VAW28532.1"/>
    </source>
</evidence>
<proteinExistence type="predicted"/>
<dbReference type="EMBL" id="UOET01000254">
    <property type="protein sequence ID" value="VAW28532.1"/>
    <property type="molecule type" value="Genomic_DNA"/>
</dbReference>
<evidence type="ECO:0000259" key="1">
    <source>
        <dbReference type="Pfam" id="PF01609"/>
    </source>
</evidence>
<reference evidence="3" key="1">
    <citation type="submission" date="2018-06" db="EMBL/GenBank/DDBJ databases">
        <authorList>
            <person name="Zhirakovskaya E."/>
        </authorList>
    </citation>
    <scope>NUCLEOTIDE SEQUENCE</scope>
</reference>
<organism evidence="3">
    <name type="scientific">hydrothermal vent metagenome</name>
    <dbReference type="NCBI Taxonomy" id="652676"/>
    <lineage>
        <taxon>unclassified sequences</taxon>
        <taxon>metagenomes</taxon>
        <taxon>ecological metagenomes</taxon>
    </lineage>
</organism>
<dbReference type="GO" id="GO:0003677">
    <property type="term" value="F:DNA binding"/>
    <property type="evidence" value="ECO:0007669"/>
    <property type="project" value="InterPro"/>
</dbReference>
<gene>
    <name evidence="3" type="ORF">MNBD_BACTEROID07-1605</name>
</gene>
<name>A0A3B0UQC7_9ZZZZ</name>
<dbReference type="PANTHER" id="PTHR33803">
    <property type="entry name" value="IS1478 TRANSPOSASE"/>
    <property type="match status" value="1"/>
</dbReference>